<gene>
    <name evidence="2" type="ORF">SAMN05421856_101748</name>
</gene>
<dbReference type="RefSeq" id="WP_089998453.1">
    <property type="nucleotide sequence ID" value="NZ_DAMCDB010000001.1"/>
</dbReference>
<feature type="transmembrane region" description="Helical" evidence="1">
    <location>
        <begin position="178"/>
        <end position="196"/>
    </location>
</feature>
<keyword evidence="3" id="KW-1185">Reference proteome</keyword>
<dbReference type="Proteomes" id="UP000199450">
    <property type="component" value="Unassembled WGS sequence"/>
</dbReference>
<dbReference type="EMBL" id="FOBV01000001">
    <property type="protein sequence ID" value="SEM20972.1"/>
    <property type="molecule type" value="Genomic_DNA"/>
</dbReference>
<dbReference type="STRING" id="295069.SAMN05421856_101748"/>
<feature type="transmembrane region" description="Helical" evidence="1">
    <location>
        <begin position="86"/>
        <end position="104"/>
    </location>
</feature>
<sequence>MITLDQQNTIGLYLDSKKLSSKLHSEIKDHFILQISNLMEDKGYSFQEAFLATKVSWKNELEMVKADFFSFKRIARIEREILHQRFRKMTLISFVFAGASFVLYHINPDFFITLQILLTGIWFLLLLYNFIRRSLKFSSYISMSFHPLLVRNMFLGLAMFSFGYYFTRDYWETIDLQVTKFFFMYSLVIQFQLLYFNSRRVNVLL</sequence>
<evidence type="ECO:0000313" key="2">
    <source>
        <dbReference type="EMBL" id="SEM20972.1"/>
    </source>
</evidence>
<evidence type="ECO:0000256" key="1">
    <source>
        <dbReference type="SAM" id="Phobius"/>
    </source>
</evidence>
<feature type="transmembrane region" description="Helical" evidence="1">
    <location>
        <begin position="148"/>
        <end position="166"/>
    </location>
</feature>
<keyword evidence="1" id="KW-1133">Transmembrane helix</keyword>
<proteinExistence type="predicted"/>
<evidence type="ECO:0000313" key="3">
    <source>
        <dbReference type="Proteomes" id="UP000199450"/>
    </source>
</evidence>
<keyword evidence="1" id="KW-0812">Transmembrane</keyword>
<accession>A0A1H7WH80</accession>
<feature type="transmembrane region" description="Helical" evidence="1">
    <location>
        <begin position="110"/>
        <end position="128"/>
    </location>
</feature>
<dbReference type="AlphaFoldDB" id="A0A1H7WH80"/>
<name>A0A1H7WH80_9FLAO</name>
<protein>
    <submittedName>
        <fullName evidence="2">Uncharacterized protein</fullName>
    </submittedName>
</protein>
<keyword evidence="1" id="KW-0472">Membrane</keyword>
<reference evidence="3" key="1">
    <citation type="submission" date="2016-10" db="EMBL/GenBank/DDBJ databases">
        <authorList>
            <person name="Varghese N."/>
            <person name="Submissions S."/>
        </authorList>
    </citation>
    <scope>NUCLEOTIDE SEQUENCE [LARGE SCALE GENOMIC DNA]</scope>
    <source>
        <strain evidence="3">DSM 17453</strain>
    </source>
</reference>
<dbReference type="OrthoDB" id="1247773at2"/>
<organism evidence="2 3">
    <name type="scientific">Chryseobacterium taichungense</name>
    <dbReference type="NCBI Taxonomy" id="295069"/>
    <lineage>
        <taxon>Bacteria</taxon>
        <taxon>Pseudomonadati</taxon>
        <taxon>Bacteroidota</taxon>
        <taxon>Flavobacteriia</taxon>
        <taxon>Flavobacteriales</taxon>
        <taxon>Weeksellaceae</taxon>
        <taxon>Chryseobacterium group</taxon>
        <taxon>Chryseobacterium</taxon>
    </lineage>
</organism>